<evidence type="ECO:0000313" key="3">
    <source>
        <dbReference type="Proteomes" id="UP000007148"/>
    </source>
</evidence>
<sequence length="131" mass="14260">MKTIGNKSMVKIDPSVKRTICSVCFNVMTPGHSTTRVHGSAAHRFIVRHECSRCGESKTIPRPPHSPAERQSNASAEGETPSKGGRRRASRAESRASRPPTVFERGDHIVHVSRLSYTETAANHGSEISNG</sequence>
<name>G4TBG1_SERID</name>
<dbReference type="eggNOG" id="KOG4394">
    <property type="taxonomic scope" value="Eukaryota"/>
</dbReference>
<dbReference type="Gene3D" id="6.20.50.20">
    <property type="match status" value="1"/>
</dbReference>
<evidence type="ECO:0000313" key="2">
    <source>
        <dbReference type="EMBL" id="CCA68636.1"/>
    </source>
</evidence>
<dbReference type="Proteomes" id="UP000007148">
    <property type="component" value="Unassembled WGS sequence"/>
</dbReference>
<evidence type="ECO:0000256" key="1">
    <source>
        <dbReference type="SAM" id="MobiDB-lite"/>
    </source>
</evidence>
<dbReference type="AlphaFoldDB" id="G4TBG1"/>
<feature type="region of interest" description="Disordered" evidence="1">
    <location>
        <begin position="54"/>
        <end position="109"/>
    </location>
</feature>
<reference evidence="2 3" key="1">
    <citation type="journal article" date="2011" name="PLoS Pathog.">
        <title>Endophytic Life Strategies Decoded by Genome and Transcriptome Analyses of the Mutualistic Root Symbiont Piriformospora indica.</title>
        <authorList>
            <person name="Zuccaro A."/>
            <person name="Lahrmann U."/>
            <person name="Guldener U."/>
            <person name="Langen G."/>
            <person name="Pfiffi S."/>
            <person name="Biedenkopf D."/>
            <person name="Wong P."/>
            <person name="Samans B."/>
            <person name="Grimm C."/>
            <person name="Basiewicz M."/>
            <person name="Murat C."/>
            <person name="Martin F."/>
            <person name="Kogel K.H."/>
        </authorList>
    </citation>
    <scope>NUCLEOTIDE SEQUENCE [LARGE SCALE GENOMIC DNA]</scope>
    <source>
        <strain evidence="2 3">DSM 11827</strain>
    </source>
</reference>
<proteinExistence type="predicted"/>
<protein>
    <submittedName>
        <fullName evidence="2">Uncharacterized protein</fullName>
    </submittedName>
</protein>
<dbReference type="InParanoid" id="G4TBG1"/>
<dbReference type="InterPro" id="IPR007175">
    <property type="entry name" value="Rpr2/Snm1/Rpp21"/>
</dbReference>
<comment type="caution">
    <text evidence="2">The sequence shown here is derived from an EMBL/GenBank/DDBJ whole genome shotgun (WGS) entry which is preliminary data.</text>
</comment>
<accession>G4TBG1</accession>
<dbReference type="GO" id="GO:0006396">
    <property type="term" value="P:RNA processing"/>
    <property type="evidence" value="ECO:0007669"/>
    <property type="project" value="InterPro"/>
</dbReference>
<dbReference type="EMBL" id="CAFZ01000037">
    <property type="protein sequence ID" value="CCA68636.1"/>
    <property type="molecule type" value="Genomic_DNA"/>
</dbReference>
<dbReference type="STRING" id="1109443.G4TBG1"/>
<dbReference type="Pfam" id="PF04032">
    <property type="entry name" value="Rpr2"/>
    <property type="match status" value="1"/>
</dbReference>
<keyword evidence="3" id="KW-1185">Reference proteome</keyword>
<organism evidence="2 3">
    <name type="scientific">Serendipita indica (strain DSM 11827)</name>
    <name type="common">Root endophyte fungus</name>
    <name type="synonym">Piriformospora indica</name>
    <dbReference type="NCBI Taxonomy" id="1109443"/>
    <lineage>
        <taxon>Eukaryota</taxon>
        <taxon>Fungi</taxon>
        <taxon>Dikarya</taxon>
        <taxon>Basidiomycota</taxon>
        <taxon>Agaricomycotina</taxon>
        <taxon>Agaricomycetes</taxon>
        <taxon>Sebacinales</taxon>
        <taxon>Serendipitaceae</taxon>
        <taxon>Serendipita</taxon>
    </lineage>
</organism>
<dbReference type="OrthoDB" id="128536at2759"/>
<gene>
    <name evidence="2" type="ORF">PIIN_02501</name>
</gene>
<dbReference type="HOGENOM" id="CLU_1928411_0_0_1"/>